<comment type="caution">
    <text evidence="2">The sequence shown here is derived from an EMBL/GenBank/DDBJ whole genome shotgun (WGS) entry which is preliminary data.</text>
</comment>
<evidence type="ECO:0000256" key="1">
    <source>
        <dbReference type="SAM" id="Phobius"/>
    </source>
</evidence>
<keyword evidence="3" id="KW-1185">Reference proteome</keyword>
<protein>
    <submittedName>
        <fullName evidence="2">Expressed protein</fullName>
    </submittedName>
</protein>
<dbReference type="Proteomes" id="UP001153365">
    <property type="component" value="Unassembled WGS sequence"/>
</dbReference>
<evidence type="ECO:0000313" key="2">
    <source>
        <dbReference type="EMBL" id="CAH7683779.1"/>
    </source>
</evidence>
<accession>A0AAV0BC02</accession>
<gene>
    <name evidence="2" type="ORF">PPACK8108_LOCUS17490</name>
</gene>
<keyword evidence="1" id="KW-0812">Transmembrane</keyword>
<reference evidence="2" key="1">
    <citation type="submission" date="2022-06" db="EMBL/GenBank/DDBJ databases">
        <authorList>
            <consortium name="SYNGENTA / RWTH Aachen University"/>
        </authorList>
    </citation>
    <scope>NUCLEOTIDE SEQUENCE</scope>
</reference>
<organism evidence="2 3">
    <name type="scientific">Phakopsora pachyrhizi</name>
    <name type="common">Asian soybean rust disease fungus</name>
    <dbReference type="NCBI Taxonomy" id="170000"/>
    <lineage>
        <taxon>Eukaryota</taxon>
        <taxon>Fungi</taxon>
        <taxon>Dikarya</taxon>
        <taxon>Basidiomycota</taxon>
        <taxon>Pucciniomycotina</taxon>
        <taxon>Pucciniomycetes</taxon>
        <taxon>Pucciniales</taxon>
        <taxon>Phakopsoraceae</taxon>
        <taxon>Phakopsora</taxon>
    </lineage>
</organism>
<dbReference type="AlphaFoldDB" id="A0AAV0BC02"/>
<keyword evidence="1" id="KW-1133">Transmembrane helix</keyword>
<feature type="transmembrane region" description="Helical" evidence="1">
    <location>
        <begin position="12"/>
        <end position="28"/>
    </location>
</feature>
<dbReference type="EMBL" id="CALTRL010004904">
    <property type="protein sequence ID" value="CAH7683779.1"/>
    <property type="molecule type" value="Genomic_DNA"/>
</dbReference>
<evidence type="ECO:0000313" key="3">
    <source>
        <dbReference type="Proteomes" id="UP001153365"/>
    </source>
</evidence>
<proteinExistence type="predicted"/>
<feature type="transmembrane region" description="Helical" evidence="1">
    <location>
        <begin position="35"/>
        <end position="57"/>
    </location>
</feature>
<name>A0AAV0BC02_PHAPC</name>
<keyword evidence="1" id="KW-0472">Membrane</keyword>
<sequence length="64" mass="7266">MLPSYCSLSSLHYSLLLCPAPLFCFFLKKKILIHFILYPLLFCPVILVLSLSCSNPLNPSLYCL</sequence>